<dbReference type="Pfam" id="PF00724">
    <property type="entry name" value="Oxidored_FMN"/>
    <property type="match status" value="1"/>
</dbReference>
<organism evidence="5 6">
    <name type="scientific">Anseongella ginsenosidimutans</name>
    <dbReference type="NCBI Taxonomy" id="496056"/>
    <lineage>
        <taxon>Bacteria</taxon>
        <taxon>Pseudomonadati</taxon>
        <taxon>Bacteroidota</taxon>
        <taxon>Sphingobacteriia</taxon>
        <taxon>Sphingobacteriales</taxon>
        <taxon>Sphingobacteriaceae</taxon>
        <taxon>Anseongella</taxon>
    </lineage>
</organism>
<dbReference type="RefSeq" id="WP_132127633.1">
    <property type="nucleotide sequence ID" value="NZ_CP042432.1"/>
</dbReference>
<comment type="similarity">
    <text evidence="2">Belongs to the NADH:flavin oxidoreductase/NADH oxidase family.</text>
</comment>
<dbReference type="CDD" id="cd02933">
    <property type="entry name" value="OYE_like_FMN"/>
    <property type="match status" value="1"/>
</dbReference>
<sequence>MESQINNSPLFSPLAIQGLELKNRIVMAPMTRSRAPGAVPNDLMASYYAQRATAGLIIAEGTAPSPSGLGYSRIPGIFNESQVAGWKKVTGAVHARGGRIFLQLMHTGRVAHPDNLPEGTAVIAPSPIQAEGEMWTDTNGMQALPVPREMSPEDIQQTINEYVKAAENAVEAGFDGVEIHAANGYLPGQFLNPHSNKRTDAYGGDIAGRSRFILELGASIARAIGPEKTGVRLSPYSTFNSMHPYEETFETYDYLSAELDKLNLVYIHLVEPAARELEEGRRLVEKIRSNFRNLFIANGGYSAESAAEAVENDQAHLVSFGAPFISNPDLAERIQNNLQLEAADPGTFYTPGEKGYIDYPFYSTEISQ</sequence>
<dbReference type="FunFam" id="3.20.20.70:FF:000059">
    <property type="entry name" value="N-ethylmaleimide reductase, FMN-linked"/>
    <property type="match status" value="1"/>
</dbReference>
<dbReference type="Gene3D" id="3.20.20.70">
    <property type="entry name" value="Aldolase class I"/>
    <property type="match status" value="1"/>
</dbReference>
<dbReference type="PANTHER" id="PTHR22893">
    <property type="entry name" value="NADH OXIDOREDUCTASE-RELATED"/>
    <property type="match status" value="1"/>
</dbReference>
<comment type="cofactor">
    <cofactor evidence="1">
        <name>FMN</name>
        <dbReference type="ChEBI" id="CHEBI:58210"/>
    </cofactor>
</comment>
<name>A0A4R3KXJ0_9SPHI</name>
<evidence type="ECO:0000256" key="3">
    <source>
        <dbReference type="ARBA" id="ARBA00023002"/>
    </source>
</evidence>
<dbReference type="OrthoDB" id="9772736at2"/>
<dbReference type="GO" id="GO:0010181">
    <property type="term" value="F:FMN binding"/>
    <property type="evidence" value="ECO:0007669"/>
    <property type="project" value="InterPro"/>
</dbReference>
<proteinExistence type="inferred from homology"/>
<dbReference type="InterPro" id="IPR045247">
    <property type="entry name" value="Oye-like"/>
</dbReference>
<dbReference type="EMBL" id="SMAD01000001">
    <property type="protein sequence ID" value="TCS90178.1"/>
    <property type="molecule type" value="Genomic_DNA"/>
</dbReference>
<dbReference type="GO" id="GO:0005829">
    <property type="term" value="C:cytosol"/>
    <property type="evidence" value="ECO:0007669"/>
    <property type="project" value="UniProtKB-ARBA"/>
</dbReference>
<gene>
    <name evidence="5" type="ORF">EDD80_101377</name>
</gene>
<reference evidence="5 6" key="1">
    <citation type="submission" date="2019-03" db="EMBL/GenBank/DDBJ databases">
        <title>Genomic Encyclopedia of Type Strains, Phase IV (KMG-IV): sequencing the most valuable type-strain genomes for metagenomic binning, comparative biology and taxonomic classification.</title>
        <authorList>
            <person name="Goeker M."/>
        </authorList>
    </citation>
    <scope>NUCLEOTIDE SEQUENCE [LARGE SCALE GENOMIC DNA]</scope>
    <source>
        <strain evidence="5 6">DSM 21100</strain>
    </source>
</reference>
<dbReference type="SUPFAM" id="SSF51395">
    <property type="entry name" value="FMN-linked oxidoreductases"/>
    <property type="match status" value="1"/>
</dbReference>
<dbReference type="Proteomes" id="UP000295807">
    <property type="component" value="Unassembled WGS sequence"/>
</dbReference>
<dbReference type="AlphaFoldDB" id="A0A4R3KXJ0"/>
<evidence type="ECO:0000256" key="1">
    <source>
        <dbReference type="ARBA" id="ARBA00001917"/>
    </source>
</evidence>
<accession>A0A4R3KXJ0</accession>
<evidence type="ECO:0000259" key="4">
    <source>
        <dbReference type="Pfam" id="PF00724"/>
    </source>
</evidence>
<feature type="domain" description="NADH:flavin oxidoreductase/NADH oxidase N-terminal" evidence="4">
    <location>
        <begin position="10"/>
        <end position="340"/>
    </location>
</feature>
<evidence type="ECO:0000256" key="2">
    <source>
        <dbReference type="ARBA" id="ARBA00005979"/>
    </source>
</evidence>
<evidence type="ECO:0000313" key="5">
    <source>
        <dbReference type="EMBL" id="TCS90178.1"/>
    </source>
</evidence>
<evidence type="ECO:0000313" key="6">
    <source>
        <dbReference type="Proteomes" id="UP000295807"/>
    </source>
</evidence>
<comment type="caution">
    <text evidence="5">The sequence shown here is derived from an EMBL/GenBank/DDBJ whole genome shotgun (WGS) entry which is preliminary data.</text>
</comment>
<keyword evidence="6" id="KW-1185">Reference proteome</keyword>
<keyword evidence="3" id="KW-0560">Oxidoreductase</keyword>
<dbReference type="PANTHER" id="PTHR22893:SF91">
    <property type="entry name" value="NADPH DEHYDROGENASE 2-RELATED"/>
    <property type="match status" value="1"/>
</dbReference>
<dbReference type="InterPro" id="IPR013785">
    <property type="entry name" value="Aldolase_TIM"/>
</dbReference>
<protein>
    <submittedName>
        <fullName evidence="5">N-ethylmaleimide reductase</fullName>
    </submittedName>
</protein>
<dbReference type="InterPro" id="IPR001155">
    <property type="entry name" value="OxRdtase_FMN_N"/>
</dbReference>
<dbReference type="GO" id="GO:0016628">
    <property type="term" value="F:oxidoreductase activity, acting on the CH-CH group of donors, NAD or NADP as acceptor"/>
    <property type="evidence" value="ECO:0007669"/>
    <property type="project" value="UniProtKB-ARBA"/>
</dbReference>